<comment type="caution">
    <text evidence="1">The sequence shown here is derived from an EMBL/GenBank/DDBJ whole genome shotgun (WGS) entry which is preliminary data.</text>
</comment>
<gene>
    <name evidence="1" type="ORF">FE392_19560</name>
</gene>
<accession>A0ABU4SF68</accession>
<dbReference type="RefSeq" id="WP_319931822.1">
    <property type="nucleotide sequence ID" value="NZ_VCDN01000172.1"/>
</dbReference>
<keyword evidence="2" id="KW-1185">Reference proteome</keyword>
<dbReference type="EMBL" id="VCDN01000172">
    <property type="protein sequence ID" value="MDX7989453.1"/>
    <property type="molecule type" value="Genomic_DNA"/>
</dbReference>
<dbReference type="InterPro" id="IPR045604">
    <property type="entry name" value="DUF6453"/>
</dbReference>
<proteinExistence type="predicted"/>
<sequence length="162" mass="18138">MEYCVYRGKFSLGKLGQWRVPDTIPNRHQCLVFSRTETPGAAIGMTHDKVIVNNDVACDVHVVIFSSSFPLQKPDWGIAIYNASGHLTYSSYYTPFFLGEMIAVRDGRGTAKTFSKPMVQVNQLANLLENRGKGYFWIFESGFSFSGNTIGVNRVGRYVVAH</sequence>
<reference evidence="2" key="1">
    <citation type="journal article" date="2024" name="Toxins">
        <title>Genome Sequence Analysis of Native Xenorhabdus Strains Isolated from Entomopathogenic Nematodes in Argentina.</title>
        <authorList>
            <person name="Palma L."/>
            <person name="Frizzo L."/>
            <person name="Kaiser S."/>
            <person name="Berry C."/>
            <person name="Caballero P."/>
            <person name="Bode H.B."/>
            <person name="Del Valle E.E."/>
        </authorList>
    </citation>
    <scope>NUCLEOTIDE SEQUENCE [LARGE SCALE GENOMIC DNA]</scope>
    <source>
        <strain evidence="2">12</strain>
    </source>
</reference>
<dbReference type="Proteomes" id="UP001271890">
    <property type="component" value="Unassembled WGS sequence"/>
</dbReference>
<protein>
    <submittedName>
        <fullName evidence="1">Uncharacterized protein</fullName>
    </submittedName>
</protein>
<name>A0ABU4SF68_9GAMM</name>
<evidence type="ECO:0000313" key="2">
    <source>
        <dbReference type="Proteomes" id="UP001271890"/>
    </source>
</evidence>
<organism evidence="1 2">
    <name type="scientific">Xenorhabdus santafensis</name>
    <dbReference type="NCBI Taxonomy" id="2582833"/>
    <lineage>
        <taxon>Bacteria</taxon>
        <taxon>Pseudomonadati</taxon>
        <taxon>Pseudomonadota</taxon>
        <taxon>Gammaproteobacteria</taxon>
        <taxon>Enterobacterales</taxon>
        <taxon>Morganellaceae</taxon>
        <taxon>Xenorhabdus</taxon>
    </lineage>
</organism>
<dbReference type="Pfam" id="PF20051">
    <property type="entry name" value="DUF6453"/>
    <property type="match status" value="1"/>
</dbReference>
<evidence type="ECO:0000313" key="1">
    <source>
        <dbReference type="EMBL" id="MDX7989453.1"/>
    </source>
</evidence>